<name>A0A650M209_9CLOT</name>
<dbReference type="RefSeq" id="WP_125148344.1">
    <property type="nucleotide sequence ID" value="NZ_CAKJVE010000004.1"/>
</dbReference>
<dbReference type="Proteomes" id="UP000789738">
    <property type="component" value="Unassembled WGS sequence"/>
</dbReference>
<dbReference type="EMBL" id="UWJD01000001">
    <property type="protein sequence ID" value="VCT83499.1"/>
    <property type="molecule type" value="Genomic_DNA"/>
</dbReference>
<proteinExistence type="predicted"/>
<reference evidence="3 4" key="1">
    <citation type="submission" date="2018-06" db="EMBL/GenBank/DDBJ databases">
        <authorList>
            <consortium name="IHU Genomes"/>
        </authorList>
    </citation>
    <scope>NUCLEOTIDE SEQUENCE [LARGE SCALE GENOMIC DNA]</scope>
    <source>
        <strain evidence="3 4">NEC25</strain>
    </source>
</reference>
<dbReference type="GeneID" id="68876434"/>
<accession>A0A650M209</accession>
<dbReference type="Proteomes" id="UP000431451">
    <property type="component" value="Unassembled WGS sequence"/>
</dbReference>
<dbReference type="AlphaFoldDB" id="A0A650M209"/>
<gene>
    <name evidence="2" type="ORF">CNEO2_1110006</name>
    <name evidence="1" type="ORF">CNEO_44564</name>
    <name evidence="3" type="ORF">CNEONATNEC25_01095</name>
</gene>
<protein>
    <submittedName>
        <fullName evidence="3">Uncharacterized protein</fullName>
    </submittedName>
</protein>
<reference evidence="1" key="2">
    <citation type="submission" date="2021-10" db="EMBL/GenBank/DDBJ databases">
        <authorList>
            <person name="Mesa V."/>
        </authorList>
    </citation>
    <scope>NUCLEOTIDE SEQUENCE</scope>
    <source>
        <strain evidence="1">CC3_PB</strain>
    </source>
</reference>
<dbReference type="Proteomes" id="UP001189143">
    <property type="component" value="Unassembled WGS sequence"/>
</dbReference>
<evidence type="ECO:0000313" key="2">
    <source>
        <dbReference type="EMBL" id="CAI3539826.1"/>
    </source>
</evidence>
<reference evidence="2" key="3">
    <citation type="submission" date="2022-10" db="EMBL/GenBank/DDBJ databases">
        <authorList>
            <person name="Aires J."/>
            <person name="Mesa V."/>
        </authorList>
    </citation>
    <scope>NUCLEOTIDE SEQUENCE</scope>
    <source>
        <strain evidence="2">Clostridium neonatale JD116</strain>
    </source>
</reference>
<dbReference type="EMBL" id="CAKJVE010000004">
    <property type="protein sequence ID" value="CAG9710052.1"/>
    <property type="molecule type" value="Genomic_DNA"/>
</dbReference>
<sequence length="76" mass="8897">MKKVEIVSIESPEYVLNTWLKEKCNESEMIVVNDIPFLVDDCIEILKGNIIYAEKNINQLIVKTEDDMSYILEEFL</sequence>
<evidence type="ECO:0000313" key="1">
    <source>
        <dbReference type="EMBL" id="CAG9710052.1"/>
    </source>
</evidence>
<evidence type="ECO:0000313" key="4">
    <source>
        <dbReference type="Proteomes" id="UP000431451"/>
    </source>
</evidence>
<evidence type="ECO:0000313" key="3">
    <source>
        <dbReference type="EMBL" id="VCT83499.1"/>
    </source>
</evidence>
<dbReference type="EMBL" id="CAMTCP010000013">
    <property type="protein sequence ID" value="CAI3539826.1"/>
    <property type="molecule type" value="Genomic_DNA"/>
</dbReference>
<organism evidence="3 4">
    <name type="scientific">Clostridium neonatale</name>
    <dbReference type="NCBI Taxonomy" id="137838"/>
    <lineage>
        <taxon>Bacteria</taxon>
        <taxon>Bacillati</taxon>
        <taxon>Bacillota</taxon>
        <taxon>Clostridia</taxon>
        <taxon>Eubacteriales</taxon>
        <taxon>Clostridiaceae</taxon>
        <taxon>Clostridium</taxon>
    </lineage>
</organism>